<evidence type="ECO:0000256" key="5">
    <source>
        <dbReference type="ARBA" id="ARBA00013220"/>
    </source>
</evidence>
<protein>
    <recommendedName>
        <fullName evidence="5">serine C-palmitoyltransferase</fullName>
        <ecNumber evidence="5">2.3.1.50</ecNumber>
    </recommendedName>
</protein>
<dbReference type="GO" id="GO:0046513">
    <property type="term" value="P:ceramide biosynthetic process"/>
    <property type="evidence" value="ECO:0007669"/>
    <property type="project" value="TreeGrafter"/>
</dbReference>
<keyword evidence="14" id="KW-1185">Reference proteome</keyword>
<evidence type="ECO:0000256" key="1">
    <source>
        <dbReference type="ARBA" id="ARBA00001933"/>
    </source>
</evidence>
<comment type="similarity">
    <text evidence="4">Belongs to the class-II pyridoxal-phosphate-dependent aminotransferase family.</text>
</comment>
<dbReference type="InterPro" id="IPR015424">
    <property type="entry name" value="PyrdxlP-dep_Trfase"/>
</dbReference>
<comment type="pathway">
    <text evidence="3">Sphingolipid metabolism.</text>
</comment>
<dbReference type="InterPro" id="IPR015421">
    <property type="entry name" value="PyrdxlP-dep_Trfase_major"/>
</dbReference>
<dbReference type="STRING" id="1071378.G0W8B5"/>
<evidence type="ECO:0000256" key="4">
    <source>
        <dbReference type="ARBA" id="ARBA00008392"/>
    </source>
</evidence>
<dbReference type="RefSeq" id="XP_003669269.1">
    <property type="nucleotide sequence ID" value="XM_003669221.1"/>
</dbReference>
<feature type="transmembrane region" description="Helical" evidence="11">
    <location>
        <begin position="12"/>
        <end position="33"/>
    </location>
</feature>
<keyword evidence="11" id="KW-0472">Membrane</keyword>
<evidence type="ECO:0000256" key="11">
    <source>
        <dbReference type="SAM" id="Phobius"/>
    </source>
</evidence>
<keyword evidence="6" id="KW-0808">Transferase</keyword>
<evidence type="ECO:0000256" key="8">
    <source>
        <dbReference type="ARBA" id="ARBA00022919"/>
    </source>
</evidence>
<evidence type="ECO:0000256" key="6">
    <source>
        <dbReference type="ARBA" id="ARBA00022679"/>
    </source>
</evidence>
<evidence type="ECO:0000313" key="13">
    <source>
        <dbReference type="EMBL" id="CCD24026.1"/>
    </source>
</evidence>
<dbReference type="GO" id="GO:0046512">
    <property type="term" value="P:sphingosine biosynthetic process"/>
    <property type="evidence" value="ECO:0007669"/>
    <property type="project" value="TreeGrafter"/>
</dbReference>
<dbReference type="GeneID" id="11494771"/>
<dbReference type="Pfam" id="PF00155">
    <property type="entry name" value="Aminotran_1_2"/>
    <property type="match status" value="1"/>
</dbReference>
<organism evidence="13 14">
    <name type="scientific">Naumovozyma dairenensis (strain ATCC 10597 / BCRC 20456 / CBS 421 / NBRC 0211 / NRRL Y-12639)</name>
    <name type="common">Saccharomyces dairenensis</name>
    <dbReference type="NCBI Taxonomy" id="1071378"/>
    <lineage>
        <taxon>Eukaryota</taxon>
        <taxon>Fungi</taxon>
        <taxon>Dikarya</taxon>
        <taxon>Ascomycota</taxon>
        <taxon>Saccharomycotina</taxon>
        <taxon>Saccharomycetes</taxon>
        <taxon>Saccharomycetales</taxon>
        <taxon>Saccharomycetaceae</taxon>
        <taxon>Naumovozyma</taxon>
    </lineage>
</organism>
<dbReference type="EC" id="2.3.1.50" evidence="5"/>
<reference evidence="13 14" key="1">
    <citation type="journal article" date="2011" name="Proc. Natl. Acad. Sci. U.S.A.">
        <title>Evolutionary erosion of yeast sex chromosomes by mating-type switching accidents.</title>
        <authorList>
            <person name="Gordon J.L."/>
            <person name="Armisen D."/>
            <person name="Proux-Wera E."/>
            <person name="Oheigeartaigh S.S."/>
            <person name="Byrne K.P."/>
            <person name="Wolfe K.H."/>
        </authorList>
    </citation>
    <scope>NUCLEOTIDE SEQUENCE [LARGE SCALE GENOMIC DNA]</scope>
    <source>
        <strain evidence="14">ATCC 10597 / BCRC 20456 / CBS 421 / NBRC 0211 / NRRL Y-12639</strain>
    </source>
</reference>
<dbReference type="GO" id="GO:0016020">
    <property type="term" value="C:membrane"/>
    <property type="evidence" value="ECO:0007669"/>
    <property type="project" value="GOC"/>
</dbReference>
<evidence type="ECO:0000256" key="3">
    <source>
        <dbReference type="ARBA" id="ARBA00004991"/>
    </source>
</evidence>
<dbReference type="GO" id="GO:0030170">
    <property type="term" value="F:pyridoxal phosphate binding"/>
    <property type="evidence" value="ECO:0007669"/>
    <property type="project" value="InterPro"/>
</dbReference>
<dbReference type="KEGG" id="ndi:NDAI_0C03660"/>
<dbReference type="AlphaFoldDB" id="G0W8B5"/>
<comment type="pathway">
    <text evidence="2">Lipid metabolism; sphingolipid metabolism.</text>
</comment>
<evidence type="ECO:0000256" key="2">
    <source>
        <dbReference type="ARBA" id="ARBA00004760"/>
    </source>
</evidence>
<dbReference type="GO" id="GO:0004758">
    <property type="term" value="F:serine C-palmitoyltransferase activity"/>
    <property type="evidence" value="ECO:0007669"/>
    <property type="project" value="EnsemblFungi"/>
</dbReference>
<keyword evidence="11" id="KW-1133">Transmembrane helix</keyword>
<dbReference type="GO" id="GO:0005783">
    <property type="term" value="C:endoplasmic reticulum"/>
    <property type="evidence" value="ECO:0007669"/>
    <property type="project" value="EnsemblFungi"/>
</dbReference>
<keyword evidence="8" id="KW-0746">Sphingolipid metabolism</keyword>
<dbReference type="OMA" id="LTKYGCG"/>
<dbReference type="HOGENOM" id="CLU_015846_0_2_1"/>
<dbReference type="OrthoDB" id="3168162at2759"/>
<feature type="domain" description="Aminotransferase class I/classII large" evidence="12">
    <location>
        <begin position="146"/>
        <end position="544"/>
    </location>
</feature>
<comment type="cofactor">
    <cofactor evidence="1">
        <name>pyridoxal 5'-phosphate</name>
        <dbReference type="ChEBI" id="CHEBI:597326"/>
    </cofactor>
</comment>
<keyword evidence="7" id="KW-0663">Pyridoxal phosphate</keyword>
<keyword evidence="11" id="KW-0812">Transmembrane</keyword>
<keyword evidence="10" id="KW-0012">Acyltransferase</keyword>
<dbReference type="SUPFAM" id="SSF53383">
    <property type="entry name" value="PLP-dependent transferases"/>
    <property type="match status" value="1"/>
</dbReference>
<evidence type="ECO:0000256" key="7">
    <source>
        <dbReference type="ARBA" id="ARBA00022898"/>
    </source>
</evidence>
<gene>
    <name evidence="13" type="primary">NDAI0C03660</name>
    <name evidence="13" type="ordered locus">NDAI_0C03660</name>
</gene>
<dbReference type="EMBL" id="HE580269">
    <property type="protein sequence ID" value="CCD24026.1"/>
    <property type="molecule type" value="Genomic_DNA"/>
</dbReference>
<name>G0W8B5_NAUDC</name>
<dbReference type="Gene3D" id="3.40.640.10">
    <property type="entry name" value="Type I PLP-dependent aspartate aminotransferase-like (Major domain)"/>
    <property type="match status" value="1"/>
</dbReference>
<dbReference type="eggNOG" id="KOG1358">
    <property type="taxonomic scope" value="Eukaryota"/>
</dbReference>
<dbReference type="Proteomes" id="UP000000689">
    <property type="component" value="Chromosome 3"/>
</dbReference>
<dbReference type="InterPro" id="IPR050087">
    <property type="entry name" value="AON_synthase_class-II"/>
</dbReference>
<evidence type="ECO:0000256" key="10">
    <source>
        <dbReference type="ARBA" id="ARBA00023315"/>
    </source>
</evidence>
<keyword evidence="9" id="KW-0443">Lipid metabolism</keyword>
<accession>G0W8B5</accession>
<evidence type="ECO:0000313" key="14">
    <source>
        <dbReference type="Proteomes" id="UP000000689"/>
    </source>
</evidence>
<dbReference type="GO" id="GO:0017059">
    <property type="term" value="C:serine palmitoyltransferase complex"/>
    <property type="evidence" value="ECO:0007669"/>
    <property type="project" value="EnsemblFungi"/>
</dbReference>
<evidence type="ECO:0000256" key="9">
    <source>
        <dbReference type="ARBA" id="ARBA00023098"/>
    </source>
</evidence>
<evidence type="ECO:0000259" key="12">
    <source>
        <dbReference type="Pfam" id="PF00155"/>
    </source>
</evidence>
<proteinExistence type="inferred from homology"/>
<dbReference type="InterPro" id="IPR004839">
    <property type="entry name" value="Aminotransferase_I/II_large"/>
</dbReference>
<sequence>MSHIPQVLPTSIPIPSFVITAFSYIWYYLSAILTRIPGGPYVIPYIQKSHHDDPYRTTVEIGLILYGIYFYLSKPQQKKGLQSNRPKLSPQEIDSLIDEWQPEPLVDPSVLDEQSWRLSSIPVIENSGPSNHVNISRNDGKETFNDLFNLSSNNFLQLTSDEELVQVAKKTIKNYGVGACGPAGFYGNQDVHYALEYDLAQFFGTEGAVLYGQDFCVASSVLSAFNKRGDVIVADDQVSLALQNALQLSRATVYYFEHNNMQSLENLLAELTEMEANDKPPAIPRKFIVTEGLFQNSGDIAPLPELTNLKEKYKFRLFVDETFSIGVLGETGRGLPEHFGMIRASSIDVTVGSLATAIGSSGGFCLGDAVMAHHQRIGSNAYCFSASLPAYTTTTASRVLQILNTDKVIVSKLQQFSKMVFDFFVNDLDLQKIIKVTSFELSPVLHFRLLPEIRKAKFNYTAEELFETISRLQKRNATTKYIEPYENEERFLQSVVDAAIKKHGILISRNTIILQHETLPIVPSLKICCNAKMDEEELRKACVAVKDVLIEACQN</sequence>
<dbReference type="PANTHER" id="PTHR13693:SF2">
    <property type="entry name" value="SERINE PALMITOYLTRANSFERASE 1"/>
    <property type="match status" value="1"/>
</dbReference>
<dbReference type="PANTHER" id="PTHR13693">
    <property type="entry name" value="CLASS II AMINOTRANSFERASE/8-AMINO-7-OXONONANOATE SYNTHASE"/>
    <property type="match status" value="1"/>
</dbReference>